<evidence type="ECO:0000256" key="1">
    <source>
        <dbReference type="SAM" id="Phobius"/>
    </source>
</evidence>
<comment type="caution">
    <text evidence="2">The sequence shown here is derived from an EMBL/GenBank/DDBJ whole genome shotgun (WGS) entry which is preliminary data.</text>
</comment>
<organism evidence="2 3">
    <name type="scientific">Durusdinium trenchii</name>
    <dbReference type="NCBI Taxonomy" id="1381693"/>
    <lineage>
        <taxon>Eukaryota</taxon>
        <taxon>Sar</taxon>
        <taxon>Alveolata</taxon>
        <taxon>Dinophyceae</taxon>
        <taxon>Suessiales</taxon>
        <taxon>Symbiodiniaceae</taxon>
        <taxon>Durusdinium</taxon>
    </lineage>
</organism>
<sequence length="218" mass="24233">MYSLANEICFPLDACNHTPTDRGDCVVFKLIEIRLAAKLRHSVPLLVGVVFHGPLDFDSFPSALHHSGSLATPDQSGFLGRIVGIGHPDWGIWTILPFVSFNMYQVGLSQLFIFVVSISSSLVFDLLLRGRIRARFHTADAESLVTSFRPGLFADPSRVEQRFRVHLSSVRLEGVGLDEWDICVNIFYSDVCSVEGGTLPMTDLSMKSILQEGFERCL</sequence>
<feature type="transmembrane region" description="Helical" evidence="1">
    <location>
        <begin position="108"/>
        <end position="128"/>
    </location>
</feature>
<name>A0ABP0N489_9DINO</name>
<proteinExistence type="predicted"/>
<keyword evidence="1" id="KW-1133">Transmembrane helix</keyword>
<evidence type="ECO:0000313" key="2">
    <source>
        <dbReference type="EMBL" id="CAK9058401.1"/>
    </source>
</evidence>
<dbReference type="Proteomes" id="UP001642484">
    <property type="component" value="Unassembled WGS sequence"/>
</dbReference>
<gene>
    <name evidence="2" type="ORF">CCMP2556_LOCUS28787</name>
</gene>
<evidence type="ECO:0000313" key="3">
    <source>
        <dbReference type="Proteomes" id="UP001642484"/>
    </source>
</evidence>
<keyword evidence="3" id="KW-1185">Reference proteome</keyword>
<accession>A0ABP0N489</accession>
<keyword evidence="1" id="KW-0812">Transmembrane</keyword>
<keyword evidence="1" id="KW-0472">Membrane</keyword>
<reference evidence="2 3" key="1">
    <citation type="submission" date="2024-02" db="EMBL/GenBank/DDBJ databases">
        <authorList>
            <person name="Chen Y."/>
            <person name="Shah S."/>
            <person name="Dougan E. K."/>
            <person name="Thang M."/>
            <person name="Chan C."/>
        </authorList>
    </citation>
    <scope>NUCLEOTIDE SEQUENCE [LARGE SCALE GENOMIC DNA]</scope>
</reference>
<protein>
    <submittedName>
        <fullName evidence="2">Uncharacterized protein</fullName>
    </submittedName>
</protein>
<dbReference type="EMBL" id="CAXAMN010021361">
    <property type="protein sequence ID" value="CAK9058401.1"/>
    <property type="molecule type" value="Genomic_DNA"/>
</dbReference>